<proteinExistence type="predicted"/>
<comment type="caution">
    <text evidence="3">The sequence shown here is derived from an EMBL/GenBank/DDBJ whole genome shotgun (WGS) entry which is preliminary data.</text>
</comment>
<dbReference type="GO" id="GO:0032259">
    <property type="term" value="P:methylation"/>
    <property type="evidence" value="ECO:0007669"/>
    <property type="project" value="UniProtKB-KW"/>
</dbReference>
<dbReference type="Gene3D" id="3.40.50.150">
    <property type="entry name" value="Vaccinia Virus protein VP39"/>
    <property type="match status" value="1"/>
</dbReference>
<dbReference type="Proteomes" id="UP001565471">
    <property type="component" value="Unassembled WGS sequence"/>
</dbReference>
<protein>
    <submittedName>
        <fullName evidence="3">SAM-dependent methyltransferase</fullName>
    </submittedName>
</protein>
<evidence type="ECO:0000313" key="3">
    <source>
        <dbReference type="EMBL" id="MEY9322527.1"/>
    </source>
</evidence>
<evidence type="ECO:0000313" key="4">
    <source>
        <dbReference type="Proteomes" id="UP001565471"/>
    </source>
</evidence>
<organism evidence="3 4">
    <name type="scientific">Bradyrhizobium elkanii</name>
    <dbReference type="NCBI Taxonomy" id="29448"/>
    <lineage>
        <taxon>Bacteria</taxon>
        <taxon>Pseudomonadati</taxon>
        <taxon>Pseudomonadota</taxon>
        <taxon>Alphaproteobacteria</taxon>
        <taxon>Hyphomicrobiales</taxon>
        <taxon>Nitrobacteraceae</taxon>
        <taxon>Bradyrhizobium</taxon>
    </lineage>
</organism>
<dbReference type="Pfam" id="PF08241">
    <property type="entry name" value="Methyltransf_11"/>
    <property type="match status" value="1"/>
</dbReference>
<dbReference type="PANTHER" id="PTHR44068">
    <property type="entry name" value="ZGC:194242"/>
    <property type="match status" value="1"/>
</dbReference>
<name>A0ABV4FGA5_BRAEL</name>
<dbReference type="InterPro" id="IPR050447">
    <property type="entry name" value="Erg6_SMT_methyltransf"/>
</dbReference>
<dbReference type="InterPro" id="IPR029063">
    <property type="entry name" value="SAM-dependent_MTases_sf"/>
</dbReference>
<dbReference type="SUPFAM" id="SSF53335">
    <property type="entry name" value="S-adenosyl-L-methionine-dependent methyltransferases"/>
    <property type="match status" value="1"/>
</dbReference>
<dbReference type="EMBL" id="JBGBZA010000002">
    <property type="protein sequence ID" value="MEY9322527.1"/>
    <property type="molecule type" value="Genomic_DNA"/>
</dbReference>
<gene>
    <name evidence="3" type="ORF">ABIF29_009326</name>
</gene>
<dbReference type="RefSeq" id="WP_168388404.1">
    <property type="nucleotide sequence ID" value="NZ_CP126004.1"/>
</dbReference>
<dbReference type="GO" id="GO:0008168">
    <property type="term" value="F:methyltransferase activity"/>
    <property type="evidence" value="ECO:0007669"/>
    <property type="project" value="UniProtKB-KW"/>
</dbReference>
<accession>A0ABV4FGA5</accession>
<dbReference type="CDD" id="cd02440">
    <property type="entry name" value="AdoMet_MTases"/>
    <property type="match status" value="1"/>
</dbReference>
<keyword evidence="4" id="KW-1185">Reference proteome</keyword>
<evidence type="ECO:0000259" key="2">
    <source>
        <dbReference type="Pfam" id="PF08241"/>
    </source>
</evidence>
<evidence type="ECO:0000256" key="1">
    <source>
        <dbReference type="ARBA" id="ARBA00022679"/>
    </source>
</evidence>
<reference evidence="3 4" key="1">
    <citation type="submission" date="2024-07" db="EMBL/GenBank/DDBJ databases">
        <title>Genomic Encyclopedia of Type Strains, Phase V (KMG-V): Genome sequencing to study the core and pangenomes of soil and plant-associated prokaryotes.</title>
        <authorList>
            <person name="Whitman W."/>
        </authorList>
    </citation>
    <scope>NUCLEOTIDE SEQUENCE [LARGE SCALE GENOMIC DNA]</scope>
    <source>
        <strain evidence="3 4">USDA 415</strain>
    </source>
</reference>
<dbReference type="PANTHER" id="PTHR44068:SF11">
    <property type="entry name" value="GERANYL DIPHOSPHATE 2-C-METHYLTRANSFERASE"/>
    <property type="match status" value="1"/>
</dbReference>
<dbReference type="InterPro" id="IPR013216">
    <property type="entry name" value="Methyltransf_11"/>
</dbReference>
<keyword evidence="3" id="KW-0489">Methyltransferase</keyword>
<sequence>MRSPVADHYARGDLIAAIREGLARIGKTEATVTAEDLAPVDEFHIGGSAATADLAQQLGLSPNDRVLDIGCGLGGPARHIAARHGCLVTGIDLTRDYIAAGNELSEWLQLRDRVSLQHGNALSLPFASGSFSAAYMLHVGMNIADKSALFAEVGRVLRAQARFAIYDVMRTRHGALSYPLPWARTPDANAVTSPGHYRDALSTAGFEVLSDRQRLDVALEYFARQRAQVAAGPAPLGVHTLMGARRPEMVRNMSEAISDGRIAPIEIIARKL</sequence>
<keyword evidence="1" id="KW-0808">Transferase</keyword>
<feature type="domain" description="Methyltransferase type 11" evidence="2">
    <location>
        <begin position="67"/>
        <end position="164"/>
    </location>
</feature>